<organism evidence="2 3">
    <name type="scientific">Streptomyces guryensis</name>
    <dbReference type="NCBI Taxonomy" id="2886947"/>
    <lineage>
        <taxon>Bacteria</taxon>
        <taxon>Bacillati</taxon>
        <taxon>Actinomycetota</taxon>
        <taxon>Actinomycetes</taxon>
        <taxon>Kitasatosporales</taxon>
        <taxon>Streptomycetaceae</taxon>
        <taxon>Streptomyces</taxon>
    </lineage>
</organism>
<reference evidence="2" key="1">
    <citation type="submission" date="2021-12" db="EMBL/GenBank/DDBJ databases">
        <authorList>
            <person name="Lee J.-H."/>
            <person name="Kim S.-B."/>
        </authorList>
    </citation>
    <scope>NUCLEOTIDE SEQUENCE</scope>
    <source>
        <strain evidence="2">NR30</strain>
    </source>
</reference>
<accession>A0A9Q3Z6X3</accession>
<name>A0A9Q3Z6X3_9ACTN</name>
<evidence type="ECO:0000313" key="3">
    <source>
        <dbReference type="Proteomes" id="UP001108029"/>
    </source>
</evidence>
<comment type="caution">
    <text evidence="2">The sequence shown here is derived from an EMBL/GenBank/DDBJ whole genome shotgun (WGS) entry which is preliminary data.</text>
</comment>
<evidence type="ECO:0000256" key="1">
    <source>
        <dbReference type="SAM" id="MobiDB-lite"/>
    </source>
</evidence>
<gene>
    <name evidence="2" type="ORF">LJ657_19025</name>
</gene>
<feature type="region of interest" description="Disordered" evidence="1">
    <location>
        <begin position="44"/>
        <end position="82"/>
    </location>
</feature>
<feature type="compositionally biased region" description="Low complexity" evidence="1">
    <location>
        <begin position="53"/>
        <end position="73"/>
    </location>
</feature>
<dbReference type="EMBL" id="JAJSBI010000008">
    <property type="protein sequence ID" value="MCD9875714.1"/>
    <property type="molecule type" value="Genomic_DNA"/>
</dbReference>
<dbReference type="Proteomes" id="UP001108029">
    <property type="component" value="Unassembled WGS sequence"/>
</dbReference>
<protein>
    <submittedName>
        <fullName evidence="2">Uncharacterized protein</fullName>
    </submittedName>
</protein>
<evidence type="ECO:0000313" key="2">
    <source>
        <dbReference type="EMBL" id="MCD9875714.1"/>
    </source>
</evidence>
<dbReference type="Gene3D" id="3.40.50.2300">
    <property type="match status" value="1"/>
</dbReference>
<dbReference type="RefSeq" id="WP_232649816.1">
    <property type="nucleotide sequence ID" value="NZ_JAJSBI010000008.1"/>
</dbReference>
<keyword evidence="3" id="KW-1185">Reference proteome</keyword>
<proteinExistence type="predicted"/>
<sequence>MRTRRSNLVGVLFPRLPEIVVATIDEGAEEEATLRGLSTFVTDTHDAPHRRASPWPACPRSSARRSAPSADRPTTSRCAAGS</sequence>
<dbReference type="AlphaFoldDB" id="A0A9Q3Z6X3"/>